<protein>
    <recommendedName>
        <fullName evidence="3">DUF29 domain-containing protein</fullName>
    </recommendedName>
</protein>
<keyword evidence="2" id="KW-1185">Reference proteome</keyword>
<sequence>MKITDDLASLYEIEYDQWLEQTIKFLKQNQWEKLDKDHLIEELEELSRREKKTLERFLEQIIRHLLLLQYWHNEYDYNANHWQAEILSFRTQINEDLTKNFKNHLQENQSIIYEKALKYVRQKTGYNISFPENCPYTLEQLLDINWLPKNN</sequence>
<reference evidence="2" key="1">
    <citation type="submission" date="2019-02" db="EMBL/GenBank/DDBJ databases">
        <title>Draft genome sequence of Sphaerospermopsis reniformis NIES-1949.</title>
        <authorList>
            <person name="Yamaguchi H."/>
            <person name="Suzuki S."/>
            <person name="Kawachi M."/>
        </authorList>
    </citation>
    <scope>NUCLEOTIDE SEQUENCE [LARGE SCALE GENOMIC DNA]</scope>
    <source>
        <strain evidence="2">NIES-1949</strain>
    </source>
</reference>
<organism evidence="1 2">
    <name type="scientific">Sphaerospermopsis reniformis</name>
    <dbReference type="NCBI Taxonomy" id="531300"/>
    <lineage>
        <taxon>Bacteria</taxon>
        <taxon>Bacillati</taxon>
        <taxon>Cyanobacteriota</taxon>
        <taxon>Cyanophyceae</taxon>
        <taxon>Nostocales</taxon>
        <taxon>Aphanizomenonaceae</taxon>
        <taxon>Sphaerospermopsis</taxon>
    </lineage>
</organism>
<dbReference type="Proteomes" id="UP000300142">
    <property type="component" value="Unassembled WGS sequence"/>
</dbReference>
<dbReference type="EMBL" id="BJCE01000190">
    <property type="protein sequence ID" value="GCL38950.1"/>
    <property type="molecule type" value="Genomic_DNA"/>
</dbReference>
<name>A0A480A1P4_9CYAN</name>
<dbReference type="PANTHER" id="PTHR34235:SF3">
    <property type="entry name" value="SLR1203 PROTEIN"/>
    <property type="match status" value="1"/>
</dbReference>
<gene>
    <name evidence="1" type="ORF">SR1949_40700</name>
</gene>
<evidence type="ECO:0000313" key="1">
    <source>
        <dbReference type="EMBL" id="GCL38950.1"/>
    </source>
</evidence>
<evidence type="ECO:0000313" key="2">
    <source>
        <dbReference type="Proteomes" id="UP000300142"/>
    </source>
</evidence>
<comment type="caution">
    <text evidence="1">The sequence shown here is derived from an EMBL/GenBank/DDBJ whole genome shotgun (WGS) entry which is preliminary data.</text>
</comment>
<evidence type="ECO:0008006" key="3">
    <source>
        <dbReference type="Google" id="ProtNLM"/>
    </source>
</evidence>
<dbReference type="PANTHER" id="PTHR34235">
    <property type="entry name" value="SLR1203 PROTEIN-RELATED"/>
    <property type="match status" value="1"/>
</dbReference>
<proteinExistence type="predicted"/>
<dbReference type="Gene3D" id="1.20.1220.20">
    <property type="entry name" value="Uncharcterised protein PF01724"/>
    <property type="match status" value="1"/>
</dbReference>
<accession>A0A480A1P4</accession>
<dbReference type="RefSeq" id="WP_137668678.1">
    <property type="nucleotide sequence ID" value="NZ_BJCE01000190.1"/>
</dbReference>
<dbReference type="AlphaFoldDB" id="A0A480A1P4"/>
<dbReference type="Pfam" id="PF01724">
    <property type="entry name" value="DUF29"/>
    <property type="match status" value="1"/>
</dbReference>
<dbReference type="InterPro" id="IPR002636">
    <property type="entry name" value="DUF29"/>
</dbReference>